<dbReference type="AlphaFoldDB" id="A0A6M3LEW1"/>
<reference evidence="1" key="1">
    <citation type="submission" date="2020-03" db="EMBL/GenBank/DDBJ databases">
        <title>The deep terrestrial virosphere.</title>
        <authorList>
            <person name="Holmfeldt K."/>
            <person name="Nilsson E."/>
            <person name="Simone D."/>
            <person name="Lopez-Fernandez M."/>
            <person name="Wu X."/>
            <person name="de Brujin I."/>
            <person name="Lundin D."/>
            <person name="Andersson A."/>
            <person name="Bertilsson S."/>
            <person name="Dopson M."/>
        </authorList>
    </citation>
    <scope>NUCLEOTIDE SEQUENCE</scope>
    <source>
        <strain evidence="1">MM415B04143</strain>
    </source>
</reference>
<sequence length="592" mass="64396">MAKSTYKDFKGTLPIKSPYRLPENYAQVAQNCVFDRGSIDGLKDNTLEGAVLKATPARIFKCGAKWESWTSFVSVVRSWIFDSTSDRFYYTDGTKPKQMRESGIVDCTGGAGASTVYDLGIAAPAGTPTIAITYDGAPGAAIQATVAYVFTYVTSWGEESAPSPASVVTDIYDDGYVTLTCPTPTAERAAATLITKINIYRVASGTAGSDYQYLGEETIAAVTEDHIDRDGSNYAITPVIELGEVIQTRDYDPPPAALINLTSFANTMMAGSVSNKLYLTEPQIPYAFPAEYIKYVESDIVAIGNIGSSLCVATNTHPYIFTGTDPETMVPNKLNDGEKCVAQRGLVSTPYGVLYPSPNGLILAIHEGARNITRDIFTEEQWGDLSPSGFISFWYEEKYIAFTSGTNSGIAICGLFSDTPYVTTLRLGEYPAGYGIAIQDAYVDPGSRVMYLLVLSEDASYYILLFNQSPEGIEYSWTSRKENFPNPVRFGAGMVLGQAGADEFLITEDSEYLHTEASEYLIAAASGSGVASLKVFADGVKRADRMVPVDGTPWRLPSGYTARDWEFVFENVSARIDQVMVASTMDELKPWD</sequence>
<accession>A0A6M3LEW1</accession>
<proteinExistence type="predicted"/>
<organism evidence="1">
    <name type="scientific">viral metagenome</name>
    <dbReference type="NCBI Taxonomy" id="1070528"/>
    <lineage>
        <taxon>unclassified sequences</taxon>
        <taxon>metagenomes</taxon>
        <taxon>organismal metagenomes</taxon>
    </lineage>
</organism>
<name>A0A6M3LEW1_9ZZZZ</name>
<gene>
    <name evidence="1" type="ORF">MM415B04143_0006</name>
</gene>
<evidence type="ECO:0000313" key="1">
    <source>
        <dbReference type="EMBL" id="QJA93676.1"/>
    </source>
</evidence>
<protein>
    <submittedName>
        <fullName evidence="1">Putative structural protein</fullName>
    </submittedName>
</protein>
<dbReference type="EMBL" id="MT143168">
    <property type="protein sequence ID" value="QJA93676.1"/>
    <property type="molecule type" value="Genomic_DNA"/>
</dbReference>